<dbReference type="Proteomes" id="UP001238603">
    <property type="component" value="Unassembled WGS sequence"/>
</dbReference>
<dbReference type="EMBL" id="JASVDS010000005">
    <property type="protein sequence ID" value="MDL5033829.1"/>
    <property type="molecule type" value="Genomic_DNA"/>
</dbReference>
<accession>A0ABT7LLT9</accession>
<comment type="caution">
    <text evidence="2">The sequence shown here is derived from an EMBL/GenBank/DDBJ whole genome shotgun (WGS) entry which is preliminary data.</text>
</comment>
<dbReference type="Gene3D" id="3.40.50.2000">
    <property type="entry name" value="Glycogen Phosphorylase B"/>
    <property type="match status" value="2"/>
</dbReference>
<name>A0ABT7LLT9_9BURK</name>
<protein>
    <submittedName>
        <fullName evidence="2">Glycosyltransferase family 1 protein</fullName>
        <ecNumber evidence="2">2.4.-.-</ecNumber>
    </submittedName>
</protein>
<feature type="domain" description="Glycosyltransferase subfamily 4-like N-terminal" evidence="1">
    <location>
        <begin position="14"/>
        <end position="186"/>
    </location>
</feature>
<evidence type="ECO:0000313" key="3">
    <source>
        <dbReference type="Proteomes" id="UP001238603"/>
    </source>
</evidence>
<gene>
    <name evidence="2" type="ORF">QRD43_18100</name>
</gene>
<keyword evidence="3" id="KW-1185">Reference proteome</keyword>
<keyword evidence="2" id="KW-0808">Transferase</keyword>
<dbReference type="PANTHER" id="PTHR45947:SF3">
    <property type="entry name" value="SULFOQUINOVOSYL TRANSFERASE SQD2"/>
    <property type="match status" value="1"/>
</dbReference>
<evidence type="ECO:0000259" key="1">
    <source>
        <dbReference type="Pfam" id="PF13439"/>
    </source>
</evidence>
<organism evidence="2 3">
    <name type="scientific">Roseateles subflavus</name>
    <dbReference type="NCBI Taxonomy" id="3053353"/>
    <lineage>
        <taxon>Bacteria</taxon>
        <taxon>Pseudomonadati</taxon>
        <taxon>Pseudomonadota</taxon>
        <taxon>Betaproteobacteria</taxon>
        <taxon>Burkholderiales</taxon>
        <taxon>Sphaerotilaceae</taxon>
        <taxon>Roseateles</taxon>
    </lineage>
</organism>
<dbReference type="Pfam" id="PF13692">
    <property type="entry name" value="Glyco_trans_1_4"/>
    <property type="match status" value="1"/>
</dbReference>
<dbReference type="InterPro" id="IPR028098">
    <property type="entry name" value="Glyco_trans_4-like_N"/>
</dbReference>
<dbReference type="Pfam" id="PF13439">
    <property type="entry name" value="Glyco_transf_4"/>
    <property type="match status" value="1"/>
</dbReference>
<sequence length="391" mass="42537">MRIAYVTETYPPEVNGVALSVERVVRHLRTRGHLVDLIRPAQAHERPGPAEAGAGGEGDQWLTRGCPIPVYPDLRFGLASVASLAARMQAMQVEQVHLATPGPLAWAALLAARRLGLPASADFRTNFHQYTRYYGLGWLSPLVEAGLRQLHQRTQRTFVPSMTTYRHLASRGFTQLQWLGRGVDTEGFSPAWRSDALRQDWQAQRGIVLLYVGRLAAEKNVELALRAHALLSRARPDCRMVVAGDGPLRARLERRYPAVRFLGTLRGEALSRCYASADAFLFPSLSDTFGNVTLEAMASGLPVLAFNTAAAGDLIVPRVNGFLATVGDDTAFLDGVLRFAAPPSVYESLRRQARATALKHPHAGVLAAFEAALLALREAPAPAEALKAPAV</sequence>
<dbReference type="CDD" id="cd03814">
    <property type="entry name" value="GT4-like"/>
    <property type="match status" value="1"/>
</dbReference>
<dbReference type="RefSeq" id="WP_285983905.1">
    <property type="nucleotide sequence ID" value="NZ_JASVDS010000005.1"/>
</dbReference>
<reference evidence="2 3" key="1">
    <citation type="submission" date="2023-06" db="EMBL/GenBank/DDBJ databases">
        <title>Pelomonas sp. APW6 16S ribosomal RNA gene genome sequencing and assembly.</title>
        <authorList>
            <person name="Woo H."/>
        </authorList>
    </citation>
    <scope>NUCLEOTIDE SEQUENCE [LARGE SCALE GENOMIC DNA]</scope>
    <source>
        <strain evidence="2 3">APW6</strain>
    </source>
</reference>
<dbReference type="EC" id="2.4.-.-" evidence="2"/>
<proteinExistence type="predicted"/>
<evidence type="ECO:0000313" key="2">
    <source>
        <dbReference type="EMBL" id="MDL5033829.1"/>
    </source>
</evidence>
<dbReference type="InterPro" id="IPR050194">
    <property type="entry name" value="Glycosyltransferase_grp1"/>
</dbReference>
<keyword evidence="2" id="KW-0328">Glycosyltransferase</keyword>
<dbReference type="SUPFAM" id="SSF53756">
    <property type="entry name" value="UDP-Glycosyltransferase/glycogen phosphorylase"/>
    <property type="match status" value="1"/>
</dbReference>
<dbReference type="PANTHER" id="PTHR45947">
    <property type="entry name" value="SULFOQUINOVOSYL TRANSFERASE SQD2"/>
    <property type="match status" value="1"/>
</dbReference>
<dbReference type="GO" id="GO:0016757">
    <property type="term" value="F:glycosyltransferase activity"/>
    <property type="evidence" value="ECO:0007669"/>
    <property type="project" value="UniProtKB-KW"/>
</dbReference>